<dbReference type="EMBL" id="JARULZ010000001">
    <property type="protein sequence ID" value="MEH0636003.1"/>
    <property type="molecule type" value="Genomic_DNA"/>
</dbReference>
<keyword evidence="2" id="KW-0472">Membrane</keyword>
<comment type="caution">
    <text evidence="3">The sequence shown here is derived from an EMBL/GenBank/DDBJ whole genome shotgun (WGS) entry which is preliminary data.</text>
</comment>
<name>A0ABU8AS43_9ACTN</name>
<keyword evidence="4" id="KW-1185">Reference proteome</keyword>
<gene>
    <name evidence="3" type="ORF">QBA35_22170</name>
</gene>
<protein>
    <recommendedName>
        <fullName evidence="5">Integral membrane protein</fullName>
    </recommendedName>
</protein>
<feature type="compositionally biased region" description="Basic residues" evidence="1">
    <location>
        <begin position="403"/>
        <end position="418"/>
    </location>
</feature>
<evidence type="ECO:0008006" key="5">
    <source>
        <dbReference type="Google" id="ProtNLM"/>
    </source>
</evidence>
<evidence type="ECO:0000313" key="3">
    <source>
        <dbReference type="EMBL" id="MEH0636003.1"/>
    </source>
</evidence>
<evidence type="ECO:0000256" key="2">
    <source>
        <dbReference type="SAM" id="Phobius"/>
    </source>
</evidence>
<feature type="transmembrane region" description="Helical" evidence="2">
    <location>
        <begin position="592"/>
        <end position="610"/>
    </location>
</feature>
<evidence type="ECO:0000313" key="4">
    <source>
        <dbReference type="Proteomes" id="UP001310290"/>
    </source>
</evidence>
<feature type="transmembrane region" description="Helical" evidence="2">
    <location>
        <begin position="67"/>
        <end position="91"/>
    </location>
</feature>
<keyword evidence="2" id="KW-1133">Transmembrane helix</keyword>
<feature type="compositionally biased region" description="Basic and acidic residues" evidence="1">
    <location>
        <begin position="365"/>
        <end position="376"/>
    </location>
</feature>
<organism evidence="3 4">
    <name type="scientific">Streptomyces bottropensis</name>
    <dbReference type="NCBI Taxonomy" id="42235"/>
    <lineage>
        <taxon>Bacteria</taxon>
        <taxon>Bacillati</taxon>
        <taxon>Actinomycetota</taxon>
        <taxon>Actinomycetes</taxon>
        <taxon>Kitasatosporales</taxon>
        <taxon>Streptomycetaceae</taxon>
        <taxon>Streptomyces</taxon>
    </lineage>
</organism>
<dbReference type="RefSeq" id="WP_334659486.1">
    <property type="nucleotide sequence ID" value="NZ_JARULZ010000001.1"/>
</dbReference>
<feature type="compositionally biased region" description="Acidic residues" evidence="1">
    <location>
        <begin position="272"/>
        <end position="287"/>
    </location>
</feature>
<accession>A0ABU8AS43</accession>
<feature type="transmembrane region" description="Helical" evidence="2">
    <location>
        <begin position="172"/>
        <end position="193"/>
    </location>
</feature>
<reference evidence="3" key="1">
    <citation type="submission" date="2023-04" db="EMBL/GenBank/DDBJ databases">
        <title>Genomic diversity of scab-causing Streptomyces spp. in the province of Quebec, Canada.</title>
        <authorList>
            <person name="Biessy A."/>
            <person name="Cadieux M."/>
            <person name="Ciotola M."/>
            <person name="Filion M."/>
        </authorList>
    </citation>
    <scope>NUCLEOTIDE SEQUENCE</scope>
    <source>
        <strain evidence="3">B21-115</strain>
    </source>
</reference>
<keyword evidence="2" id="KW-0812">Transmembrane</keyword>
<proteinExistence type="predicted"/>
<sequence length="611" mass="66026">MTTNLEPRPQTGPAVPRPLPPTAVPEGCVAWSGDKLEAWARTRPPVWVPARTRPLHLLAVVPGGLVIGFWLANFAEIPAALAVLVPLQLVWTLVRPEVVRFSAPLLMLLLAWRGGSHDVPTLLGLTALTFTWAAAEIRLSKRGLQRQWAVAAAEGATATVPDGAGPARRGRFLMGAGLLLALLGAGLLTLASGRDGATDRDGVTLVGWFVVGWGLTALLSGWLGRRRAAALRRAPVPVLRVLVRDGADGDAEVFAADDVEARRPLFTVAAEEWYDDGEEESEEDDASEGAAERDERDELLDAIEFADDDDGQPGPLREAVLYGPPHEGAEIVIVSAAERPDAPEEPDAPEQLDGSEGPNGSEGQPDLRKPEERDGTDTAGSGAPTELVVESSSGPVRPLSARAVRRRGAAQRARARRSAVHEELRATAAARSRQRLGDEPVPVRRWRAGWADGAAALLTIVVVAAIGLYADGLVWSVLAGLVGLFGVLTLPQQLAWRITADRAGLWLSGWRRDRHVEWDDLMTVRCAGAVLTVDSRQESFTPWSVRSERWRRLERKLRLVHPYERTAAEITAMWREPALRPEGEYPGRGMPLWPLGVVLAVAWAAVLVLAP</sequence>
<feature type="transmembrane region" description="Helical" evidence="2">
    <location>
        <begin position="205"/>
        <end position="223"/>
    </location>
</feature>
<feature type="region of interest" description="Disordered" evidence="1">
    <location>
        <begin position="271"/>
        <end position="295"/>
    </location>
</feature>
<feature type="transmembrane region" description="Helical" evidence="2">
    <location>
        <begin position="449"/>
        <end position="467"/>
    </location>
</feature>
<dbReference type="Proteomes" id="UP001310290">
    <property type="component" value="Unassembled WGS sequence"/>
</dbReference>
<feature type="region of interest" description="Disordered" evidence="1">
    <location>
        <begin position="1"/>
        <end position="21"/>
    </location>
</feature>
<evidence type="ECO:0000256" key="1">
    <source>
        <dbReference type="SAM" id="MobiDB-lite"/>
    </source>
</evidence>
<feature type="region of interest" description="Disordered" evidence="1">
    <location>
        <begin position="339"/>
        <end position="435"/>
    </location>
</feature>